<evidence type="ECO:0000313" key="2">
    <source>
        <dbReference type="EMBL" id="OAQ58679.1"/>
    </source>
</evidence>
<protein>
    <submittedName>
        <fullName evidence="2">Uncharacterized protein</fullName>
    </submittedName>
</protein>
<dbReference type="GeneID" id="28856610"/>
<sequence length="317" mass="35565">MRVCLLLFVTTIFLGIAKADLRHAKQNIVYFLAYRLELYMDEADRIIGVKCASADYSTHRCLDPPDGKPKYKHCKGTVSTVIRGRTIPYTCNLREFLSHISGNKGYRKGDPLDGGEKKNYRDETLLGRRVGENTLDFDVDYAAHNMNNKGIGNLKTEEYCMVKDGQEFLPSIDKIARRVGEVKEGMSASEINEHGPTFKGLDAAVDGIVIERRGDHEKALIQQLNKVSPEFKVSVKNLSPGRQVLEYELTMDRVKAGAPNTATYELRKRLLDNVIAAYEAAPESQKHVAPIKKWQLTKDLMVPVKGCALRPPPKNIS</sequence>
<dbReference type="OrthoDB" id="4865652at2759"/>
<accession>A0A179F0K0</accession>
<dbReference type="EMBL" id="LSBJ02000014">
    <property type="protein sequence ID" value="OAQ58679.1"/>
    <property type="molecule type" value="Genomic_DNA"/>
</dbReference>
<gene>
    <name evidence="2" type="ORF">VFPPC_14848</name>
</gene>
<dbReference type="RefSeq" id="XP_018136798.1">
    <property type="nucleotide sequence ID" value="XM_018292616.1"/>
</dbReference>
<dbReference type="Proteomes" id="UP000078397">
    <property type="component" value="Unassembled WGS sequence"/>
</dbReference>
<keyword evidence="1" id="KW-0732">Signal</keyword>
<feature type="chain" id="PRO_5008101145" evidence="1">
    <location>
        <begin position="20"/>
        <end position="317"/>
    </location>
</feature>
<dbReference type="AlphaFoldDB" id="A0A179F0K0"/>
<name>A0A179F0K0_METCM</name>
<evidence type="ECO:0000313" key="3">
    <source>
        <dbReference type="Proteomes" id="UP000078397"/>
    </source>
</evidence>
<keyword evidence="3" id="KW-1185">Reference proteome</keyword>
<reference evidence="2 3" key="1">
    <citation type="journal article" date="2016" name="PLoS Pathog.">
        <title>Biosynthesis of antibiotic leucinostatins in bio-control fungus Purpureocillium lilacinum and their inhibition on phytophthora revealed by genome mining.</title>
        <authorList>
            <person name="Wang G."/>
            <person name="Liu Z."/>
            <person name="Lin R."/>
            <person name="Li E."/>
            <person name="Mao Z."/>
            <person name="Ling J."/>
            <person name="Yang Y."/>
            <person name="Yin W.B."/>
            <person name="Xie B."/>
        </authorList>
    </citation>
    <scope>NUCLEOTIDE SEQUENCE [LARGE SCALE GENOMIC DNA]</scope>
    <source>
        <strain evidence="2">170</strain>
    </source>
</reference>
<evidence type="ECO:0000256" key="1">
    <source>
        <dbReference type="SAM" id="SignalP"/>
    </source>
</evidence>
<comment type="caution">
    <text evidence="2">The sequence shown here is derived from an EMBL/GenBank/DDBJ whole genome shotgun (WGS) entry which is preliminary data.</text>
</comment>
<proteinExistence type="predicted"/>
<organism evidence="2 3">
    <name type="scientific">Pochonia chlamydosporia 170</name>
    <dbReference type="NCBI Taxonomy" id="1380566"/>
    <lineage>
        <taxon>Eukaryota</taxon>
        <taxon>Fungi</taxon>
        <taxon>Dikarya</taxon>
        <taxon>Ascomycota</taxon>
        <taxon>Pezizomycotina</taxon>
        <taxon>Sordariomycetes</taxon>
        <taxon>Hypocreomycetidae</taxon>
        <taxon>Hypocreales</taxon>
        <taxon>Clavicipitaceae</taxon>
        <taxon>Pochonia</taxon>
    </lineage>
</organism>
<dbReference type="KEGG" id="pchm:VFPPC_14848"/>
<feature type="signal peptide" evidence="1">
    <location>
        <begin position="1"/>
        <end position="19"/>
    </location>
</feature>